<proteinExistence type="predicted"/>
<evidence type="ECO:0000313" key="1">
    <source>
        <dbReference type="EMBL" id="MEN3228333.1"/>
    </source>
</evidence>
<comment type="caution">
    <text evidence="1">The sequence shown here is derived from an EMBL/GenBank/DDBJ whole genome shotgun (WGS) entry which is preliminary data.</text>
</comment>
<keyword evidence="2" id="KW-1185">Reference proteome</keyword>
<organism evidence="1 2">
    <name type="scientific">Methylorubrum rhodesianum</name>
    <dbReference type="NCBI Taxonomy" id="29427"/>
    <lineage>
        <taxon>Bacteria</taxon>
        <taxon>Pseudomonadati</taxon>
        <taxon>Pseudomonadota</taxon>
        <taxon>Alphaproteobacteria</taxon>
        <taxon>Hyphomicrobiales</taxon>
        <taxon>Methylobacteriaceae</taxon>
        <taxon>Methylorubrum</taxon>
    </lineage>
</organism>
<accession>A0ABU9ZAE8</accession>
<sequence>MAGEIKLTLTLEAGLAAALRRAAAERGWSPESLAADCIAQHLEIALRHRVLLERMEQIDTALLDMAEVVGELGAPSGGIDLSRVCRFRKATADDAAPAP</sequence>
<dbReference type="EMBL" id="JAQYXL010000001">
    <property type="protein sequence ID" value="MEN3228333.1"/>
    <property type="molecule type" value="Genomic_DNA"/>
</dbReference>
<name>A0ABU9ZAE8_9HYPH</name>
<dbReference type="RefSeq" id="WP_012752680.1">
    <property type="nucleotide sequence ID" value="NZ_JACWCW010000104.1"/>
</dbReference>
<reference evidence="1 2" key="1">
    <citation type="journal article" date="2023" name="PLoS ONE">
        <title>Complete genome assembly of Hawai'i environmental nontuberculous mycobacteria reveals unexpected co-isolation with methylobacteria.</title>
        <authorList>
            <person name="Hendrix J."/>
            <person name="Epperson L.E."/>
            <person name="Tong E.I."/>
            <person name="Chan Y.L."/>
            <person name="Hasan N.A."/>
            <person name="Dawrs S.N."/>
            <person name="Norton G.J."/>
            <person name="Virdi R."/>
            <person name="Crooks J.L."/>
            <person name="Chan E.D."/>
            <person name="Honda J.R."/>
            <person name="Strong M."/>
        </authorList>
    </citation>
    <scope>NUCLEOTIDE SEQUENCE [LARGE SCALE GENOMIC DNA]</scope>
    <source>
        <strain evidence="1 2">NJH_HI01</strain>
    </source>
</reference>
<protein>
    <submittedName>
        <fullName evidence="1">Uncharacterized protein</fullName>
    </submittedName>
</protein>
<evidence type="ECO:0000313" key="2">
    <source>
        <dbReference type="Proteomes" id="UP001404845"/>
    </source>
</evidence>
<dbReference type="Proteomes" id="UP001404845">
    <property type="component" value="Unassembled WGS sequence"/>
</dbReference>
<gene>
    <name evidence="1" type="ORF">PUR21_11915</name>
</gene>